<accession>A0ABT9ZLR5</accession>
<evidence type="ECO:0000256" key="4">
    <source>
        <dbReference type="ARBA" id="ARBA00023125"/>
    </source>
</evidence>
<evidence type="ECO:0000256" key="1">
    <source>
        <dbReference type="ARBA" id="ARBA00010641"/>
    </source>
</evidence>
<dbReference type="InterPro" id="IPR013325">
    <property type="entry name" value="RNA_pol_sigma_r2"/>
</dbReference>
<dbReference type="PANTHER" id="PTHR43133">
    <property type="entry name" value="RNA POLYMERASE ECF-TYPE SIGMA FACTO"/>
    <property type="match status" value="1"/>
</dbReference>
<gene>
    <name evidence="7" type="ORF">J2S19_004546</name>
</gene>
<sequence length="185" mass="21958">MRINDSNVVQQLTKRNEKALYYIIDCYGGLIKKVIQKYLYNLESIQEECLDDVLLLIWDNIHSYDESRNSLKNWVAAIAKYKAIDYQRKYKRYLEQKDIHDEMVESPFDVEAHVTRNMLSSTTEKMLSYLKKEDRTLFIKHYAEEKNIDELENETGLERSVLYNRLSRGRKKLRSLFQGNSASGK</sequence>
<proteinExistence type="inferred from homology"/>
<dbReference type="EMBL" id="JAUSUD010000033">
    <property type="protein sequence ID" value="MDQ0233204.1"/>
    <property type="molecule type" value="Genomic_DNA"/>
</dbReference>
<keyword evidence="4" id="KW-0238">DNA-binding</keyword>
<dbReference type="SUPFAM" id="SSF88659">
    <property type="entry name" value="Sigma3 and sigma4 domains of RNA polymerase sigma factors"/>
    <property type="match status" value="1"/>
</dbReference>
<dbReference type="SUPFAM" id="SSF88946">
    <property type="entry name" value="Sigma2 domain of RNA polymerase sigma factors"/>
    <property type="match status" value="1"/>
</dbReference>
<keyword evidence="2" id="KW-0805">Transcription regulation</keyword>
<dbReference type="Gene3D" id="1.10.1740.10">
    <property type="match status" value="1"/>
</dbReference>
<evidence type="ECO:0000313" key="8">
    <source>
        <dbReference type="Proteomes" id="UP001234495"/>
    </source>
</evidence>
<reference evidence="7 8" key="1">
    <citation type="submission" date="2023-07" db="EMBL/GenBank/DDBJ databases">
        <title>Genomic Encyclopedia of Type Strains, Phase IV (KMG-IV): sequencing the most valuable type-strain genomes for metagenomic binning, comparative biology and taxonomic classification.</title>
        <authorList>
            <person name="Goeker M."/>
        </authorList>
    </citation>
    <scope>NUCLEOTIDE SEQUENCE [LARGE SCALE GENOMIC DNA]</scope>
    <source>
        <strain evidence="7 8">DSM 29005</strain>
    </source>
</reference>
<dbReference type="RefSeq" id="WP_075983125.1">
    <property type="nucleotide sequence ID" value="NZ_JAUSUD010000033.1"/>
</dbReference>
<protein>
    <submittedName>
        <fullName evidence="7">RNA polymerase sigma-70 factor (ECF subfamily)</fullName>
    </submittedName>
</protein>
<dbReference type="Pfam" id="PF04542">
    <property type="entry name" value="Sigma70_r2"/>
    <property type="match status" value="1"/>
</dbReference>
<evidence type="ECO:0000259" key="6">
    <source>
        <dbReference type="Pfam" id="PF04542"/>
    </source>
</evidence>
<dbReference type="Proteomes" id="UP001234495">
    <property type="component" value="Unassembled WGS sequence"/>
</dbReference>
<dbReference type="InterPro" id="IPR014284">
    <property type="entry name" value="RNA_pol_sigma-70_dom"/>
</dbReference>
<organism evidence="7 8">
    <name type="scientific">Metabacillus malikii</name>
    <dbReference type="NCBI Taxonomy" id="1504265"/>
    <lineage>
        <taxon>Bacteria</taxon>
        <taxon>Bacillati</taxon>
        <taxon>Bacillota</taxon>
        <taxon>Bacilli</taxon>
        <taxon>Bacillales</taxon>
        <taxon>Bacillaceae</taxon>
        <taxon>Metabacillus</taxon>
    </lineage>
</organism>
<dbReference type="PANTHER" id="PTHR43133:SF8">
    <property type="entry name" value="RNA POLYMERASE SIGMA FACTOR HI_1459-RELATED"/>
    <property type="match status" value="1"/>
</dbReference>
<dbReference type="NCBIfam" id="TIGR02937">
    <property type="entry name" value="sigma70-ECF"/>
    <property type="match status" value="1"/>
</dbReference>
<dbReference type="InterPro" id="IPR036388">
    <property type="entry name" value="WH-like_DNA-bd_sf"/>
</dbReference>
<name>A0ABT9ZLR5_9BACI</name>
<keyword evidence="3" id="KW-0731">Sigma factor</keyword>
<keyword evidence="5" id="KW-0804">Transcription</keyword>
<evidence type="ECO:0000313" key="7">
    <source>
        <dbReference type="EMBL" id="MDQ0233204.1"/>
    </source>
</evidence>
<comment type="caution">
    <text evidence="7">The sequence shown here is derived from an EMBL/GenBank/DDBJ whole genome shotgun (WGS) entry which is preliminary data.</text>
</comment>
<dbReference type="InterPro" id="IPR039425">
    <property type="entry name" value="RNA_pol_sigma-70-like"/>
</dbReference>
<keyword evidence="8" id="KW-1185">Reference proteome</keyword>
<dbReference type="Gene3D" id="1.10.10.10">
    <property type="entry name" value="Winged helix-like DNA-binding domain superfamily/Winged helix DNA-binding domain"/>
    <property type="match status" value="1"/>
</dbReference>
<feature type="domain" description="RNA polymerase sigma-70 region 2" evidence="6">
    <location>
        <begin position="24"/>
        <end position="92"/>
    </location>
</feature>
<evidence type="ECO:0000256" key="5">
    <source>
        <dbReference type="ARBA" id="ARBA00023163"/>
    </source>
</evidence>
<dbReference type="InterPro" id="IPR013324">
    <property type="entry name" value="RNA_pol_sigma_r3/r4-like"/>
</dbReference>
<comment type="similarity">
    <text evidence="1">Belongs to the sigma-70 factor family. ECF subfamily.</text>
</comment>
<dbReference type="InterPro" id="IPR007627">
    <property type="entry name" value="RNA_pol_sigma70_r2"/>
</dbReference>
<evidence type="ECO:0000256" key="3">
    <source>
        <dbReference type="ARBA" id="ARBA00023082"/>
    </source>
</evidence>
<evidence type="ECO:0000256" key="2">
    <source>
        <dbReference type="ARBA" id="ARBA00023015"/>
    </source>
</evidence>